<dbReference type="GO" id="GO:0006397">
    <property type="term" value="P:mRNA processing"/>
    <property type="evidence" value="ECO:0007669"/>
    <property type="project" value="InterPro"/>
</dbReference>
<proteinExistence type="predicted"/>
<keyword evidence="2" id="KW-0539">Nucleus</keyword>
<evidence type="ECO:0008006" key="7">
    <source>
        <dbReference type="Google" id="ProtNLM"/>
    </source>
</evidence>
<keyword evidence="6" id="KW-1185">Reference proteome</keyword>
<name>A0A1E3QGR4_LIPST</name>
<evidence type="ECO:0000256" key="4">
    <source>
        <dbReference type="SAM" id="MobiDB-lite"/>
    </source>
</evidence>
<dbReference type="GO" id="GO:0000445">
    <property type="term" value="C:THO complex part of transcription export complex"/>
    <property type="evidence" value="ECO:0007669"/>
    <property type="project" value="InterPro"/>
</dbReference>
<feature type="coiled-coil region" evidence="3">
    <location>
        <begin position="130"/>
        <end position="157"/>
    </location>
</feature>
<protein>
    <recommendedName>
        <fullName evidence="7">THO complex subunit 7</fullName>
    </recommendedName>
</protein>
<evidence type="ECO:0000313" key="5">
    <source>
        <dbReference type="EMBL" id="ODQ76282.1"/>
    </source>
</evidence>
<reference evidence="5 6" key="1">
    <citation type="journal article" date="2016" name="Proc. Natl. Acad. Sci. U.S.A.">
        <title>Comparative genomics of biotechnologically important yeasts.</title>
        <authorList>
            <person name="Riley R."/>
            <person name="Haridas S."/>
            <person name="Wolfe K.H."/>
            <person name="Lopes M.R."/>
            <person name="Hittinger C.T."/>
            <person name="Goeker M."/>
            <person name="Salamov A.A."/>
            <person name="Wisecaver J.H."/>
            <person name="Long T.M."/>
            <person name="Calvey C.H."/>
            <person name="Aerts A.L."/>
            <person name="Barry K.W."/>
            <person name="Choi C."/>
            <person name="Clum A."/>
            <person name="Coughlan A.Y."/>
            <person name="Deshpande S."/>
            <person name="Douglass A.P."/>
            <person name="Hanson S.J."/>
            <person name="Klenk H.-P."/>
            <person name="LaButti K.M."/>
            <person name="Lapidus A."/>
            <person name="Lindquist E.A."/>
            <person name="Lipzen A.M."/>
            <person name="Meier-Kolthoff J.P."/>
            <person name="Ohm R.A."/>
            <person name="Otillar R.P."/>
            <person name="Pangilinan J.L."/>
            <person name="Peng Y."/>
            <person name="Rokas A."/>
            <person name="Rosa C.A."/>
            <person name="Scheuner C."/>
            <person name="Sibirny A.A."/>
            <person name="Slot J.C."/>
            <person name="Stielow J.B."/>
            <person name="Sun H."/>
            <person name="Kurtzman C.P."/>
            <person name="Blackwell M."/>
            <person name="Grigoriev I.V."/>
            <person name="Jeffries T.W."/>
        </authorList>
    </citation>
    <scope>NUCLEOTIDE SEQUENCE [LARGE SCALE GENOMIC DNA]</scope>
    <source>
        <strain evidence="5 6">NRRL Y-11557</strain>
    </source>
</reference>
<dbReference type="Pfam" id="PF05615">
    <property type="entry name" value="THOC7"/>
    <property type="match status" value="1"/>
</dbReference>
<feature type="compositionally biased region" description="Basic and acidic residues" evidence="4">
    <location>
        <begin position="260"/>
        <end position="271"/>
    </location>
</feature>
<sequence>MSDQIDKIIRERVSINEAAYKRVFKIIQTLPILRFSSSKEEIESAKKEIDNALSNYEVSVLKFQLQKSVSGREIAKYEAEQSEIRDTYDKGTTVTSNLESELSDARILRSQLEEYDKFTRKMASDRLRTRAETIKALHRLETEIKELEVQKEEYAKVWTARREQFSEIVSALQGMQRQIREEKEEQDRREGMDETEEGEAVEAPKFAQSVLRSASGSATPNPVVVSAAEVGTAEVGTAEVMLETIACEGETTSETTPAVREADGGDKMDIS</sequence>
<gene>
    <name evidence="5" type="ORF">LIPSTDRAFT_67165</name>
</gene>
<keyword evidence="3" id="KW-0175">Coiled coil</keyword>
<feature type="region of interest" description="Disordered" evidence="4">
    <location>
        <begin position="176"/>
        <end position="203"/>
    </location>
</feature>
<organism evidence="5 6">
    <name type="scientific">Lipomyces starkeyi NRRL Y-11557</name>
    <dbReference type="NCBI Taxonomy" id="675824"/>
    <lineage>
        <taxon>Eukaryota</taxon>
        <taxon>Fungi</taxon>
        <taxon>Dikarya</taxon>
        <taxon>Ascomycota</taxon>
        <taxon>Saccharomycotina</taxon>
        <taxon>Lipomycetes</taxon>
        <taxon>Lipomycetales</taxon>
        <taxon>Lipomycetaceae</taxon>
        <taxon>Lipomyces</taxon>
    </lineage>
</organism>
<feature type="region of interest" description="Disordered" evidence="4">
    <location>
        <begin position="249"/>
        <end position="271"/>
    </location>
</feature>
<feature type="compositionally biased region" description="Basic and acidic residues" evidence="4">
    <location>
        <begin position="178"/>
        <end position="192"/>
    </location>
</feature>
<dbReference type="STRING" id="675824.A0A1E3QGR4"/>
<evidence type="ECO:0000256" key="1">
    <source>
        <dbReference type="ARBA" id="ARBA00004123"/>
    </source>
</evidence>
<evidence type="ECO:0000256" key="3">
    <source>
        <dbReference type="SAM" id="Coils"/>
    </source>
</evidence>
<evidence type="ECO:0000313" key="6">
    <source>
        <dbReference type="Proteomes" id="UP000094385"/>
    </source>
</evidence>
<comment type="subcellular location">
    <subcellularLocation>
        <location evidence="1">Nucleus</location>
    </subcellularLocation>
</comment>
<dbReference type="Proteomes" id="UP000094385">
    <property type="component" value="Unassembled WGS sequence"/>
</dbReference>
<dbReference type="AlphaFoldDB" id="A0A1E3QGR4"/>
<dbReference type="OrthoDB" id="205166at2759"/>
<dbReference type="EMBL" id="KV454289">
    <property type="protein sequence ID" value="ODQ76282.1"/>
    <property type="molecule type" value="Genomic_DNA"/>
</dbReference>
<evidence type="ECO:0000256" key="2">
    <source>
        <dbReference type="ARBA" id="ARBA00023242"/>
    </source>
</evidence>
<dbReference type="InterPro" id="IPR008501">
    <property type="entry name" value="THOC7/Mft1"/>
</dbReference>
<accession>A0A1E3QGR4</accession>